<dbReference type="SUPFAM" id="SSF64484">
    <property type="entry name" value="beta and beta-prime subunits of DNA dependent RNA-polymerase"/>
    <property type="match status" value="1"/>
</dbReference>
<dbReference type="GO" id="GO:0003677">
    <property type="term" value="F:DNA binding"/>
    <property type="evidence" value="ECO:0007669"/>
    <property type="project" value="UniProtKB-UniRule"/>
</dbReference>
<dbReference type="InterPro" id="IPR012757">
    <property type="entry name" value="RPO1C"/>
</dbReference>
<dbReference type="Pfam" id="PF04998">
    <property type="entry name" value="RNA_pol_Rpb1_5"/>
    <property type="match status" value="1"/>
</dbReference>
<evidence type="ECO:0000256" key="4">
    <source>
        <dbReference type="ARBA" id="ARBA00022695"/>
    </source>
</evidence>
<evidence type="ECO:0000313" key="11">
    <source>
        <dbReference type="Proteomes" id="UP000000262"/>
    </source>
</evidence>
<organism evidence="10 11">
    <name type="scientific">Ignicoccus hospitalis (strain KIN4/I / DSM 18386 / JCM 14125)</name>
    <dbReference type="NCBI Taxonomy" id="453591"/>
    <lineage>
        <taxon>Archaea</taxon>
        <taxon>Thermoproteota</taxon>
        <taxon>Thermoprotei</taxon>
        <taxon>Desulfurococcales</taxon>
        <taxon>Desulfurococcaceae</taxon>
        <taxon>Ignicoccus</taxon>
    </lineage>
</organism>
<evidence type="ECO:0000259" key="9">
    <source>
        <dbReference type="Pfam" id="PF04998"/>
    </source>
</evidence>
<name>A8A926_IGNH4</name>
<dbReference type="CDD" id="cd06528">
    <property type="entry name" value="RNAP_A"/>
    <property type="match status" value="1"/>
</dbReference>
<dbReference type="EMBL" id="CP000816">
    <property type="protein sequence ID" value="ABU81428.1"/>
    <property type="molecule type" value="Genomic_DNA"/>
</dbReference>
<evidence type="ECO:0000256" key="7">
    <source>
        <dbReference type="ARBA" id="ARBA00048552"/>
    </source>
</evidence>
<evidence type="ECO:0000313" key="10">
    <source>
        <dbReference type="EMBL" id="ABU81428.1"/>
    </source>
</evidence>
<proteinExistence type="inferred from homology"/>
<dbReference type="KEGG" id="iho:Igni_0244"/>
<dbReference type="PhylomeDB" id="A8A926"/>
<dbReference type="InterPro" id="IPR045867">
    <property type="entry name" value="DNA-dir_RpoC_beta_prime"/>
</dbReference>
<dbReference type="GO" id="GO:0005737">
    <property type="term" value="C:cytoplasm"/>
    <property type="evidence" value="ECO:0007669"/>
    <property type="project" value="UniProtKB-SubCell"/>
</dbReference>
<evidence type="ECO:0000256" key="6">
    <source>
        <dbReference type="ARBA" id="ARBA00023163"/>
    </source>
</evidence>
<sequence>MSGAAEKLEYAFKLIDEWERKLYEEYNIRSKPKFIEELRRNIEKLIDVKPEVSEEELKKVVDLTFRYFLRAQVEPGEAVGTVAAQSIGEPSTQMTLRTFHYAGVKELNVTLGLPRLIEIVDARRTPSTPTMTVYLDEEHRHDKEKALEVARKIEMTKVENVASSVEIDWFETTIIVRLDPEMMEDKGITRDDVIKAINRLRIKGRAEPDPDDEYAVLVRLDPEAYTSIGELQKVRDKVLSAKIKGIKGINRVIVQQREDEYVLVTDGSNLAQVLEVEGVDPTRTVSDSIKEIEEVLGIEAARQAIINEILDVLENQGLDVDRRHIMLLADAMTWSGEVRQVGRHGIAGTKPSVLARAAFEVTVKQLVDAAVEGEVDELKGVTENIIIGQPIPLGTGMVLLAMNPQEFVRRVKKSSEERQGGE</sequence>
<protein>
    <recommendedName>
        <fullName evidence="8">DNA-directed RNA polymerase subunit Rpo1C</fullName>
        <ecNumber evidence="8">2.7.7.6</ecNumber>
    </recommendedName>
    <alternativeName>
        <fullName evidence="8">DNA-directed RNA polymerase subunit A''</fullName>
    </alternativeName>
</protein>
<keyword evidence="4 8" id="KW-0548">Nucleotidyltransferase</keyword>
<keyword evidence="6 8" id="KW-0804">Transcription</keyword>
<evidence type="ECO:0000256" key="3">
    <source>
        <dbReference type="ARBA" id="ARBA00022679"/>
    </source>
</evidence>
<dbReference type="eggNOG" id="arCOG04256">
    <property type="taxonomic scope" value="Archaea"/>
</dbReference>
<dbReference type="NCBIfam" id="TIGR02389">
    <property type="entry name" value="RNA_pol_rpoA2"/>
    <property type="match status" value="1"/>
</dbReference>
<keyword evidence="1 8" id="KW-0240">DNA-directed RNA polymerase</keyword>
<keyword evidence="3 8" id="KW-0808">Transferase</keyword>
<comment type="catalytic activity">
    <reaction evidence="7 8">
        <text>RNA(n) + a ribonucleoside 5'-triphosphate = RNA(n+1) + diphosphate</text>
        <dbReference type="Rhea" id="RHEA:21248"/>
        <dbReference type="Rhea" id="RHEA-COMP:14527"/>
        <dbReference type="Rhea" id="RHEA-COMP:17342"/>
        <dbReference type="ChEBI" id="CHEBI:33019"/>
        <dbReference type="ChEBI" id="CHEBI:61557"/>
        <dbReference type="ChEBI" id="CHEBI:140395"/>
        <dbReference type="EC" id="2.7.7.6"/>
    </reaction>
</comment>
<dbReference type="EC" id="2.7.7.6" evidence="8"/>
<dbReference type="STRING" id="453591.Igni_0244"/>
<evidence type="ECO:0000256" key="1">
    <source>
        <dbReference type="ARBA" id="ARBA00022478"/>
    </source>
</evidence>
<comment type="subunit">
    <text evidence="8">Part of the RNA polymerase complex.</text>
</comment>
<evidence type="ECO:0000256" key="2">
    <source>
        <dbReference type="ARBA" id="ARBA00022490"/>
    </source>
</evidence>
<dbReference type="GO" id="GO:0006351">
    <property type="term" value="P:DNA-templated transcription"/>
    <property type="evidence" value="ECO:0007669"/>
    <property type="project" value="UniProtKB-UniRule"/>
</dbReference>
<dbReference type="GO" id="GO:0003899">
    <property type="term" value="F:DNA-directed RNA polymerase activity"/>
    <property type="evidence" value="ECO:0007669"/>
    <property type="project" value="UniProtKB-UniRule"/>
</dbReference>
<dbReference type="Proteomes" id="UP000000262">
    <property type="component" value="Chromosome"/>
</dbReference>
<keyword evidence="11" id="KW-1185">Reference proteome</keyword>
<dbReference type="AlphaFoldDB" id="A8A926"/>
<gene>
    <name evidence="8" type="primary">rpo1C</name>
    <name evidence="8" type="synonym">rpoA2</name>
    <name evidence="10" type="ordered locus">Igni_0244</name>
</gene>
<evidence type="ECO:0000256" key="8">
    <source>
        <dbReference type="HAMAP-Rule" id="MF_00411"/>
    </source>
</evidence>
<reference evidence="10 11" key="1">
    <citation type="journal article" date="2008" name="Genome Biol.">
        <title>A genomic analysis of the archaeal system Ignicoccus hospitalis-Nanoarchaeum equitans.</title>
        <authorList>
            <person name="Podar M."/>
            <person name="Anderson I."/>
            <person name="Makarova K.S."/>
            <person name="Elkins J.G."/>
            <person name="Ivanova N."/>
            <person name="Wall M.A."/>
            <person name="Lykidis A."/>
            <person name="Mavromatis K."/>
            <person name="Sun H."/>
            <person name="Hudson M.E."/>
            <person name="Chen W."/>
            <person name="Deciu C."/>
            <person name="Hutchison D."/>
            <person name="Eads J.R."/>
            <person name="Anderson A."/>
            <person name="Fernandes F."/>
            <person name="Szeto E."/>
            <person name="Lapidus A."/>
            <person name="Kyrpides N.C."/>
            <person name="Saier M.H.Jr."/>
            <person name="Richardson P.M."/>
            <person name="Rachel R."/>
            <person name="Huber H."/>
            <person name="Eisen J.A."/>
            <person name="Koonin E.V."/>
            <person name="Keller M."/>
            <person name="Stetter K.O."/>
        </authorList>
    </citation>
    <scope>NUCLEOTIDE SEQUENCE [LARGE SCALE GENOMIC DNA]</scope>
    <source>
        <strain evidence="11">KIN4/I / DSM 18386 / JCM 14125</strain>
    </source>
</reference>
<evidence type="ECO:0000256" key="5">
    <source>
        <dbReference type="ARBA" id="ARBA00023125"/>
    </source>
</evidence>
<comment type="subcellular location">
    <subcellularLocation>
        <location evidence="8">Cytoplasm</location>
    </subcellularLocation>
</comment>
<dbReference type="HOGENOM" id="CLU_037097_1_0_2"/>
<feature type="domain" description="RNA polymerase Rpb1" evidence="9">
    <location>
        <begin position="65"/>
        <end position="352"/>
    </location>
</feature>
<dbReference type="InterPro" id="IPR007081">
    <property type="entry name" value="RNA_pol_Rpb1_5"/>
</dbReference>
<comment type="function">
    <text evidence="8">DNA-dependent RNA polymerase (RNAP) catalyzes the transcription of DNA into RNA using the four ribonucleoside triphosphates as substrates. Forms part of the jaw domain.</text>
</comment>
<keyword evidence="5 8" id="KW-0238">DNA-binding</keyword>
<dbReference type="HAMAP" id="MF_00411">
    <property type="entry name" value="RNApol_arch_Rpo1C"/>
    <property type="match status" value="1"/>
</dbReference>
<dbReference type="PANTHER" id="PTHR19376:SF32">
    <property type="entry name" value="DNA-DIRECTED RNA POLYMERASE III SUBUNIT RPC1"/>
    <property type="match status" value="1"/>
</dbReference>
<keyword evidence="2 8" id="KW-0963">Cytoplasm</keyword>
<dbReference type="PANTHER" id="PTHR19376">
    <property type="entry name" value="DNA-DIRECTED RNA POLYMERASE"/>
    <property type="match status" value="1"/>
</dbReference>
<accession>A8A926</accession>
<comment type="similarity">
    <text evidence="8">Belongs to the RNA polymerase beta' chain family.</text>
</comment>
<dbReference type="Gene3D" id="1.10.150.390">
    <property type="match status" value="1"/>
</dbReference>
<dbReference type="GO" id="GO:0000428">
    <property type="term" value="C:DNA-directed RNA polymerase complex"/>
    <property type="evidence" value="ECO:0007669"/>
    <property type="project" value="UniProtKB-KW"/>
</dbReference>